<dbReference type="SUPFAM" id="SSF48452">
    <property type="entry name" value="TPR-like"/>
    <property type="match status" value="4"/>
</dbReference>
<dbReference type="Pfam" id="PF12862">
    <property type="entry name" value="ANAPC5"/>
    <property type="match status" value="4"/>
</dbReference>
<gene>
    <name evidence="2" type="ORF">K1J60_29740</name>
</gene>
<dbReference type="InterPro" id="IPR019734">
    <property type="entry name" value="TPR_rpt"/>
</dbReference>
<dbReference type="SMART" id="SM00028">
    <property type="entry name" value="TPR"/>
    <property type="match status" value="12"/>
</dbReference>
<name>A0ABX8XWG9_9ACTN</name>
<dbReference type="SUPFAM" id="SSF52540">
    <property type="entry name" value="P-loop containing nucleoside triphosphate hydrolases"/>
    <property type="match status" value="1"/>
</dbReference>
<organism evidence="2 3">
    <name type="scientific">Streptomyces akebiae</name>
    <dbReference type="NCBI Taxonomy" id="2865673"/>
    <lineage>
        <taxon>Bacteria</taxon>
        <taxon>Bacillati</taxon>
        <taxon>Actinomycetota</taxon>
        <taxon>Actinomycetes</taxon>
        <taxon>Kitasatosporales</taxon>
        <taxon>Streptomycetaceae</taxon>
        <taxon>Streptomyces</taxon>
    </lineage>
</organism>
<dbReference type="InterPro" id="IPR011990">
    <property type="entry name" value="TPR-like_helical_dom_sf"/>
</dbReference>
<dbReference type="Gene3D" id="1.25.40.10">
    <property type="entry name" value="Tetratricopeptide repeat domain"/>
    <property type="match status" value="5"/>
</dbReference>
<dbReference type="EMBL" id="CP080647">
    <property type="protein sequence ID" value="QYX80150.1"/>
    <property type="molecule type" value="Genomic_DNA"/>
</dbReference>
<dbReference type="InterPro" id="IPR027417">
    <property type="entry name" value="P-loop_NTPase"/>
</dbReference>
<dbReference type="PANTHER" id="PTHR19959">
    <property type="entry name" value="KINESIN LIGHT CHAIN"/>
    <property type="match status" value="1"/>
</dbReference>
<dbReference type="PANTHER" id="PTHR19959:SF119">
    <property type="entry name" value="FUNGAL LIPASE-LIKE DOMAIN-CONTAINING PROTEIN"/>
    <property type="match status" value="1"/>
</dbReference>
<dbReference type="RefSeq" id="WP_220648879.1">
    <property type="nucleotide sequence ID" value="NZ_CP080647.1"/>
</dbReference>
<evidence type="ECO:0000313" key="2">
    <source>
        <dbReference type="EMBL" id="QYX80150.1"/>
    </source>
</evidence>
<sequence length="1787" mass="191445">MSPVGSWPRWSLDGEPAALAKYVLPDEVAALLHLPGPPADSRIGQTRAVYEALAGAGITYSHEAPSDDPGRQVVRQPGEVLWCPRHATCLDLSLILAGACLHAGLHPFVLILDPPESGRAAHALLGVWVDDVTSDDDDDIRMPDADVWTSRPDGFDDLVQTDPTGPSRPLLLLDPVGVAHALPHSPILGTGAAFADAVHAGARYAREWNWRLAVDIRRTWRKQDTHTPAGRPTDEPLRSPYVALDPLVHRPLQVLRAEHAVVPFQARDELTILTDWCRTVAAGPYTGVTVIHGAGGAGKTRLALELAHQLATRHGWYTGYLREHPTGRDWLGTVVSPTLIVLDYADARTADAEQLLALLKRRTDRGAAPAVVVMTARAVNGQWLTALSKAWNNDGHLVRMRDPLHLPPEHPAGAALFRRAARVFHHGPDDELDLDAADRAAPADWTTLDYILLALLAARSSDRLPTTREDLYEEVLTHERAYWAQTYKKNAGLGRDADAPLDVLNQAVASLTLRAPTTRKEINAALRAVEELSDDAPWRETIRTTLATCLQPGPGEPLVLRPDPIADHLALHELHDDEDLLPAVLNGLDGDPLLAALRQLNRAAAAAPDSATRMVQAWISAEADRWQPVLQVAAEQGGTALAALRQLIDDEPPAPWLADISRAIPFTTIGLPELGLHTDLRRLAVLRADATTQPADLAEQLQRTSHRQFAAGDRRAALASITEAVDHYRALAQADPAAHLPDLAGSLNNLSSCQSKTGDRQAALTSIIEAVDHYRALAQADPAAHLPDLALSLNNLSGCQSETGDRQAALTSVTEAVKIRRTLAQADPAAHLPDLAGSLNNLSGCQSKTGDGQAALTSIIEAVDHYRALAQADPAAHLPDLALSLNNLSGCQSKTGDRQAALTSVTEAVKIRRTLAQANPAAHLPDLAGSLNILSGCQSETGDRQAALTSIIEAVKIHRALAQADPAAHLPDLAMSLNNLSGCQRETGDRQAALTSIVEAVDHYRALAQADPAAYLPYLAMSLNNLSGCQSETGDRQAALTSITEAVKIHRALAQADPAARLPYLAMSLNNLSGCQRETGDRQAALTSIVEAVDHYRALAQADPAAYLPYLATSLNNLSGCQSETGDRQAALTSITEAVDIRRTLTQANPAAHLPDLAMSLNNLSNQQSETGDRQAALTSITEAVDHYRALTEANPAAYLPDLAGSLNNLSNRQSETGDRQAALTSITEAVDHYRALTEANPAAYLPDLAMSLNNLSNRQSETGDRQAALTSITEAVKIRRALTEANPAAHLPDLAMSLNNLSNRQSETGDRQAALTSITEAVKIRRALTEANPAAHLPDLAGSLNNLSGCQSETGDRQAALTSITEAVKIRRALTEANPAAYLPDLAGSLNNLSGCQSETGDRQAALTSITEAVKIRRALTQANPAAYLPDLAMSLKNLSNQQSEAEVASSAWEDSLADLEFSPLAQAELRSHYAAYLAAHVDASLAVEQLVRAAQACVAGDRSPLSRARQRVRGTATRLGIQDPQLPDWAVDPLPDDVLELLDQWASATDWPTTEAFLHAHADRLRQPDFRRGLELAAALFPESPDIDNLTEFLDQVEAEGLVVILDRGRHDNEVRQTLDAWLSTRTWTESKDFLDGHDSILRAPEVQALLAGADAPEARQHLAILQLTEGLSSDQVYEIVTDPDVATEHAFAAVDQADVPLMRRVVTAHPGLLTGITGAFFATVSAVAGGAADQARQLAQVIAEHGTDTQRRAYAIRLRALAGLPAALAGAGELADLIHPDKHS</sequence>
<feature type="domain" description="Anaphase-promoting complex subunit 5" evidence="1">
    <location>
        <begin position="989"/>
        <end position="1051"/>
    </location>
</feature>
<evidence type="ECO:0000313" key="3">
    <source>
        <dbReference type="Proteomes" id="UP000827138"/>
    </source>
</evidence>
<evidence type="ECO:0000259" key="1">
    <source>
        <dbReference type="Pfam" id="PF12862"/>
    </source>
</evidence>
<feature type="domain" description="Anaphase-promoting complex subunit 5" evidence="1">
    <location>
        <begin position="1081"/>
        <end position="1143"/>
    </location>
</feature>
<keyword evidence="3" id="KW-1185">Reference proteome</keyword>
<reference evidence="2 3" key="1">
    <citation type="submission" date="2021-08" db="EMBL/GenBank/DDBJ databases">
        <authorList>
            <person name="Ping M."/>
        </authorList>
    </citation>
    <scope>NUCLEOTIDE SEQUENCE [LARGE SCALE GENOMIC DNA]</scope>
    <source>
        <strain evidence="2 3">MG28</strain>
    </source>
</reference>
<dbReference type="InterPro" id="IPR026000">
    <property type="entry name" value="Apc5_dom"/>
</dbReference>
<proteinExistence type="predicted"/>
<feature type="domain" description="Anaphase-promoting complex subunit 5" evidence="1">
    <location>
        <begin position="1296"/>
        <end position="1327"/>
    </location>
</feature>
<dbReference type="Proteomes" id="UP000827138">
    <property type="component" value="Chromosome"/>
</dbReference>
<accession>A0ABX8XWG9</accession>
<protein>
    <submittedName>
        <fullName evidence="2">Tetratricopeptide repeat protein</fullName>
    </submittedName>
</protein>
<feature type="domain" description="Anaphase-promoting complex subunit 5" evidence="1">
    <location>
        <begin position="1217"/>
        <end position="1281"/>
    </location>
</feature>